<dbReference type="GO" id="GO:0103026">
    <property type="term" value="F:fructose-1-phosphatase activity"/>
    <property type="evidence" value="ECO:0007669"/>
    <property type="project" value="RHEA"/>
</dbReference>
<keyword evidence="5 7" id="KW-0464">Manganese</keyword>
<keyword evidence="10" id="KW-1185">Reference proteome</keyword>
<evidence type="ECO:0000256" key="5">
    <source>
        <dbReference type="ARBA" id="ARBA00023211"/>
    </source>
</evidence>
<comment type="catalytic activity">
    <reaction evidence="1 7">
        <text>beta-D-fructose 1-phosphate + H2O = D-fructose + phosphate</text>
        <dbReference type="Rhea" id="RHEA:35603"/>
        <dbReference type="ChEBI" id="CHEBI:15377"/>
        <dbReference type="ChEBI" id="CHEBI:37721"/>
        <dbReference type="ChEBI" id="CHEBI:43474"/>
        <dbReference type="ChEBI" id="CHEBI:138881"/>
    </reaction>
</comment>
<comment type="catalytic activity">
    <reaction evidence="6 7">
        <text>beta-D-fructose 6-phosphate = dihydroxyacetone + D-glyceraldehyde 3-phosphate</text>
        <dbReference type="Rhea" id="RHEA:28002"/>
        <dbReference type="ChEBI" id="CHEBI:16016"/>
        <dbReference type="ChEBI" id="CHEBI:57634"/>
        <dbReference type="ChEBI" id="CHEBI:59776"/>
    </reaction>
</comment>
<keyword evidence="4 7" id="KW-0378">Hydrolase</keyword>
<dbReference type="GO" id="GO:0005634">
    <property type="term" value="C:nucleus"/>
    <property type="evidence" value="ECO:0007669"/>
    <property type="project" value="TreeGrafter"/>
</dbReference>
<sequence length="290" mass="32456">MARKFLSIKNILPNSTEDDKRLVFIALTLVSMWGEPEGLALLENLSIDRLKDSRSQAVICEGLRYIVDNDTEAVWQYLQGQEGDDRAVDVILGDAGFELFADIIYAAYLIEAGMASRVNIHPKDYPWFVTNATASDISEAFLFLSPGDEHGHRDALNELMPHLRHLFESKKICVVQHPFWTTAHRYEEMDSWAPELFDSLQSSSLVIFKGELNYRKLTGDVAWHPSTDFKTSLGKLGRGSNLQILALGRNKADTCVGVGENSLKVLEKKSPNGAWRTDGQYGKVSFSDGL</sequence>
<evidence type="ECO:0000256" key="6">
    <source>
        <dbReference type="ARBA" id="ARBA00048809"/>
    </source>
</evidence>
<comment type="domain">
    <text evidence="7">Subfamily III proteins have a conserved RTxK motif about 40-50 residues from the C-terminus; the threonine may be replaced by serine or cysteine.</text>
</comment>
<dbReference type="OrthoDB" id="541375at2759"/>
<accession>A0A2T2NAI7</accession>
<dbReference type="GO" id="GO:0006974">
    <property type="term" value="P:DNA damage response"/>
    <property type="evidence" value="ECO:0007669"/>
    <property type="project" value="TreeGrafter"/>
</dbReference>
<reference evidence="9 10" key="1">
    <citation type="journal article" date="2018" name="Front. Microbiol.">
        <title>Genome-Wide Analysis of Corynespora cassiicola Leaf Fall Disease Putative Effectors.</title>
        <authorList>
            <person name="Lopez D."/>
            <person name="Ribeiro S."/>
            <person name="Label P."/>
            <person name="Fumanal B."/>
            <person name="Venisse J.S."/>
            <person name="Kohler A."/>
            <person name="de Oliveira R.R."/>
            <person name="Labutti K."/>
            <person name="Lipzen A."/>
            <person name="Lail K."/>
            <person name="Bauer D."/>
            <person name="Ohm R.A."/>
            <person name="Barry K.W."/>
            <person name="Spatafora J."/>
            <person name="Grigoriev I.V."/>
            <person name="Martin F.M."/>
            <person name="Pujade-Renaud V."/>
        </authorList>
    </citation>
    <scope>NUCLEOTIDE SEQUENCE [LARGE SCALE GENOMIC DNA]</scope>
    <source>
        <strain evidence="9 10">Philippines</strain>
    </source>
</reference>
<dbReference type="PANTHER" id="PTHR12260">
    <property type="entry name" value="DAMAGE-CONTROL PHOSPHATASE ARMT1"/>
    <property type="match status" value="1"/>
</dbReference>
<dbReference type="GO" id="GO:0046872">
    <property type="term" value="F:metal ion binding"/>
    <property type="evidence" value="ECO:0007669"/>
    <property type="project" value="UniProtKB-UniRule"/>
</dbReference>
<evidence type="ECO:0000256" key="1">
    <source>
        <dbReference type="ARBA" id="ARBA00001326"/>
    </source>
</evidence>
<evidence type="ECO:0000256" key="4">
    <source>
        <dbReference type="ARBA" id="ARBA00022801"/>
    </source>
</evidence>
<dbReference type="InterPro" id="IPR036075">
    <property type="entry name" value="ARMT-1-like_metal-bd_sf"/>
</dbReference>
<dbReference type="Proteomes" id="UP000240883">
    <property type="component" value="Unassembled WGS sequence"/>
</dbReference>
<dbReference type="Gene3D" id="3.40.50.10880">
    <property type="entry name" value="Uncharacterised protein PF01937, DUF89, domain 3"/>
    <property type="match status" value="1"/>
</dbReference>
<proteinExistence type="inferred from homology"/>
<dbReference type="InterPro" id="IPR039763">
    <property type="entry name" value="ARMT1"/>
</dbReference>
<protein>
    <recommendedName>
        <fullName evidence="7">Sugar phosphate phosphatase</fullName>
        <ecNumber evidence="7">3.1.3.-</ecNumber>
    </recommendedName>
</protein>
<dbReference type="Pfam" id="PF01937">
    <property type="entry name" value="ARMT1-like_dom"/>
    <property type="match status" value="1"/>
</dbReference>
<evidence type="ECO:0000313" key="10">
    <source>
        <dbReference type="Proteomes" id="UP000240883"/>
    </source>
</evidence>
<dbReference type="InterPro" id="IPR002791">
    <property type="entry name" value="ARMT1-like_metal-bd"/>
</dbReference>
<dbReference type="STRING" id="1448308.A0A2T2NAI7"/>
<dbReference type="PANTHER" id="PTHR12260:SF6">
    <property type="entry name" value="DAMAGE-CONTROL PHOSPHATASE ARMT1"/>
    <property type="match status" value="1"/>
</dbReference>
<evidence type="ECO:0000259" key="8">
    <source>
        <dbReference type="Pfam" id="PF01937"/>
    </source>
</evidence>
<dbReference type="SUPFAM" id="SSF111321">
    <property type="entry name" value="AF1104-like"/>
    <property type="match status" value="1"/>
</dbReference>
<comment type="cofactor">
    <cofactor evidence="7">
        <name>Mn(2+)</name>
        <dbReference type="ChEBI" id="CHEBI:29035"/>
    </cofactor>
    <cofactor evidence="7">
        <name>Ni(2+)</name>
        <dbReference type="ChEBI" id="CHEBI:49786"/>
    </cofactor>
</comment>
<comment type="similarity">
    <text evidence="2 7">Belongs to the damage-control phosphatase family. Sugar phosphate phosphatase III subfamily.</text>
</comment>
<feature type="domain" description="Damage-control phosphatase ARMT1-like metal-binding" evidence="8">
    <location>
        <begin position="19"/>
        <end position="258"/>
    </location>
</feature>
<dbReference type="AlphaFoldDB" id="A0A2T2NAI7"/>
<evidence type="ECO:0000256" key="7">
    <source>
        <dbReference type="RuleBase" id="RU367030"/>
    </source>
</evidence>
<evidence type="ECO:0000313" key="9">
    <source>
        <dbReference type="EMBL" id="PSN62433.1"/>
    </source>
</evidence>
<comment type="function">
    <text evidence="7">Metal-dependent phosphatase that shows phosphatase activity against several substrates, including fructose-1-phosphate and fructose-6-phosphate. Its preference for fructose-1-phosphate, a strong glycating agent that causes DNA damage rather than a canonical yeast metabolite, suggests a damage-control function in hexose phosphate metabolism.</text>
</comment>
<dbReference type="GO" id="GO:0097023">
    <property type="term" value="F:fructose 6-phosphate aldolase activity"/>
    <property type="evidence" value="ECO:0007669"/>
    <property type="project" value="RHEA"/>
</dbReference>
<evidence type="ECO:0000256" key="3">
    <source>
        <dbReference type="ARBA" id="ARBA00022723"/>
    </source>
</evidence>
<dbReference type="EMBL" id="KZ678141">
    <property type="protein sequence ID" value="PSN62433.1"/>
    <property type="molecule type" value="Genomic_DNA"/>
</dbReference>
<name>A0A2T2NAI7_CORCC</name>
<evidence type="ECO:0000256" key="2">
    <source>
        <dbReference type="ARBA" id="ARBA00009519"/>
    </source>
</evidence>
<dbReference type="EC" id="3.1.3.-" evidence="7"/>
<keyword evidence="3 7" id="KW-0479">Metal-binding</keyword>
<gene>
    <name evidence="9" type="ORF">BS50DRAFT_118752</name>
</gene>
<organism evidence="9 10">
    <name type="scientific">Corynespora cassiicola Philippines</name>
    <dbReference type="NCBI Taxonomy" id="1448308"/>
    <lineage>
        <taxon>Eukaryota</taxon>
        <taxon>Fungi</taxon>
        <taxon>Dikarya</taxon>
        <taxon>Ascomycota</taxon>
        <taxon>Pezizomycotina</taxon>
        <taxon>Dothideomycetes</taxon>
        <taxon>Pleosporomycetidae</taxon>
        <taxon>Pleosporales</taxon>
        <taxon>Corynesporascaceae</taxon>
        <taxon>Corynespora</taxon>
    </lineage>
</organism>